<sequence>MTKEVLPATRKTGGYLLNEEARQTAHADTREEMPLPEAFGKLMENMAEAIGSFRVAVEEEAASLPPWRNEI</sequence>
<evidence type="ECO:0000313" key="3">
    <source>
        <dbReference type="Proteomes" id="UP000664288"/>
    </source>
</evidence>
<reference evidence="2 3" key="1">
    <citation type="submission" date="2021-03" db="EMBL/GenBank/DDBJ databases">
        <title>Whole genome sequence of Jiella sp. MQZ13P-4.</title>
        <authorList>
            <person name="Tuo L."/>
        </authorList>
    </citation>
    <scope>NUCLEOTIDE SEQUENCE [LARGE SCALE GENOMIC DNA]</scope>
    <source>
        <strain evidence="2 3">MQZ13P-4</strain>
    </source>
</reference>
<keyword evidence="3" id="KW-1185">Reference proteome</keyword>
<protein>
    <submittedName>
        <fullName evidence="2">Uncharacterized protein</fullName>
    </submittedName>
</protein>
<organism evidence="2 3">
    <name type="scientific">Jiella sonneratiae</name>
    <dbReference type="NCBI Taxonomy" id="2816856"/>
    <lineage>
        <taxon>Bacteria</taxon>
        <taxon>Pseudomonadati</taxon>
        <taxon>Pseudomonadota</taxon>
        <taxon>Alphaproteobacteria</taxon>
        <taxon>Hyphomicrobiales</taxon>
        <taxon>Aurantimonadaceae</taxon>
        <taxon>Jiella</taxon>
    </lineage>
</organism>
<comment type="caution">
    <text evidence="2">The sequence shown here is derived from an EMBL/GenBank/DDBJ whole genome shotgun (WGS) entry which is preliminary data.</text>
</comment>
<dbReference type="EMBL" id="JAFMPY010000013">
    <property type="protein sequence ID" value="MBO0904663.1"/>
    <property type="molecule type" value="Genomic_DNA"/>
</dbReference>
<dbReference type="Proteomes" id="UP000664288">
    <property type="component" value="Unassembled WGS sequence"/>
</dbReference>
<gene>
    <name evidence="2" type="ORF">J1C47_13520</name>
</gene>
<feature type="compositionally biased region" description="Basic and acidic residues" evidence="1">
    <location>
        <begin position="19"/>
        <end position="32"/>
    </location>
</feature>
<name>A0ABS3J4Q7_9HYPH</name>
<accession>A0ABS3J4Q7</accession>
<evidence type="ECO:0000313" key="2">
    <source>
        <dbReference type="EMBL" id="MBO0904663.1"/>
    </source>
</evidence>
<feature type="region of interest" description="Disordered" evidence="1">
    <location>
        <begin position="1"/>
        <end position="32"/>
    </location>
</feature>
<evidence type="ECO:0000256" key="1">
    <source>
        <dbReference type="SAM" id="MobiDB-lite"/>
    </source>
</evidence>
<proteinExistence type="predicted"/>
<dbReference type="RefSeq" id="WP_207351300.1">
    <property type="nucleotide sequence ID" value="NZ_JAFMPY010000013.1"/>
</dbReference>